<sequence>MALVIRVQRLNEHTSRLCMSLHEDAEDYETKSKIVLALGGRYAGRKAIIPKTMSTRAVWNTPCNKLREEKAKKKKNRYKKHKGFEMSVYSNCATVTLEKLIVLAHDNSPWNGAWKLLKLYAKHSDSSSLWQLVQRLCCSVLFKEQVNDAAQNLGATYHLLFESSLASTTMCNFVLLFNTTWNSPKVVSLHDSQQVSLCGTSASDVFDTCFAHMRSYASHK</sequence>
<proteinExistence type="predicted"/>
<dbReference type="Proteomes" id="UP000078200">
    <property type="component" value="Unassembled WGS sequence"/>
</dbReference>
<dbReference type="AlphaFoldDB" id="A0A1A9UJN7"/>
<reference evidence="1" key="1">
    <citation type="submission" date="2020-05" db="UniProtKB">
        <authorList>
            <consortium name="EnsemblMetazoa"/>
        </authorList>
    </citation>
    <scope>IDENTIFICATION</scope>
    <source>
        <strain evidence="1">TTRI</strain>
    </source>
</reference>
<accession>A0A1A9UJN7</accession>
<keyword evidence="2" id="KW-1185">Reference proteome</keyword>
<organism evidence="1 2">
    <name type="scientific">Glossina austeni</name>
    <name type="common">Savannah tsetse fly</name>
    <dbReference type="NCBI Taxonomy" id="7395"/>
    <lineage>
        <taxon>Eukaryota</taxon>
        <taxon>Metazoa</taxon>
        <taxon>Ecdysozoa</taxon>
        <taxon>Arthropoda</taxon>
        <taxon>Hexapoda</taxon>
        <taxon>Insecta</taxon>
        <taxon>Pterygota</taxon>
        <taxon>Neoptera</taxon>
        <taxon>Endopterygota</taxon>
        <taxon>Diptera</taxon>
        <taxon>Brachycera</taxon>
        <taxon>Muscomorpha</taxon>
        <taxon>Hippoboscoidea</taxon>
        <taxon>Glossinidae</taxon>
        <taxon>Glossina</taxon>
    </lineage>
</organism>
<dbReference type="VEuPathDB" id="VectorBase:GAUT007055"/>
<evidence type="ECO:0000313" key="2">
    <source>
        <dbReference type="Proteomes" id="UP000078200"/>
    </source>
</evidence>
<evidence type="ECO:0000313" key="1">
    <source>
        <dbReference type="EnsemblMetazoa" id="GAUT007055-PA"/>
    </source>
</evidence>
<name>A0A1A9UJN7_GLOAU</name>
<dbReference type="EnsemblMetazoa" id="GAUT007055-RA">
    <property type="protein sequence ID" value="GAUT007055-PA"/>
    <property type="gene ID" value="GAUT007055"/>
</dbReference>
<protein>
    <submittedName>
        <fullName evidence="1">Uncharacterized protein</fullName>
    </submittedName>
</protein>